<name>A0AAJ0C9I7_9PEZI</name>
<dbReference type="PANTHER" id="PTHR28022">
    <property type="entry name" value="GPI MANNOSYLTRANSFERASE 2 SUBUNIT PGA1"/>
    <property type="match status" value="1"/>
</dbReference>
<evidence type="ECO:0000313" key="5">
    <source>
        <dbReference type="Proteomes" id="UP001244011"/>
    </source>
</evidence>
<dbReference type="AlphaFoldDB" id="A0AAJ0C9I7"/>
<feature type="chain" id="PRO_5042594634" evidence="3">
    <location>
        <begin position="19"/>
        <end position="242"/>
    </location>
</feature>
<feature type="compositionally biased region" description="Basic and acidic residues" evidence="1">
    <location>
        <begin position="137"/>
        <end position="152"/>
    </location>
</feature>
<protein>
    <submittedName>
        <fullName evidence="4">Uncharacterized protein</fullName>
    </submittedName>
</protein>
<organism evidence="4 5">
    <name type="scientific">Phialemonium atrogriseum</name>
    <dbReference type="NCBI Taxonomy" id="1093897"/>
    <lineage>
        <taxon>Eukaryota</taxon>
        <taxon>Fungi</taxon>
        <taxon>Dikarya</taxon>
        <taxon>Ascomycota</taxon>
        <taxon>Pezizomycotina</taxon>
        <taxon>Sordariomycetes</taxon>
        <taxon>Sordariomycetidae</taxon>
        <taxon>Cephalothecales</taxon>
        <taxon>Cephalothecaceae</taxon>
        <taxon>Phialemonium</taxon>
    </lineage>
</organism>
<dbReference type="GO" id="GO:0006506">
    <property type="term" value="P:GPI anchor biosynthetic process"/>
    <property type="evidence" value="ECO:0007669"/>
    <property type="project" value="TreeGrafter"/>
</dbReference>
<dbReference type="GO" id="GO:0000030">
    <property type="term" value="F:mannosyltransferase activity"/>
    <property type="evidence" value="ECO:0007669"/>
    <property type="project" value="TreeGrafter"/>
</dbReference>
<dbReference type="Pfam" id="PF10333">
    <property type="entry name" value="Pga1"/>
    <property type="match status" value="1"/>
</dbReference>
<evidence type="ECO:0000256" key="2">
    <source>
        <dbReference type="SAM" id="Phobius"/>
    </source>
</evidence>
<feature type="transmembrane region" description="Helical" evidence="2">
    <location>
        <begin position="201"/>
        <end position="223"/>
    </location>
</feature>
<dbReference type="RefSeq" id="XP_060288868.1">
    <property type="nucleotide sequence ID" value="XM_060429475.1"/>
</dbReference>
<dbReference type="GO" id="GO:0031501">
    <property type="term" value="C:mannosyltransferase complex"/>
    <property type="evidence" value="ECO:0007669"/>
    <property type="project" value="TreeGrafter"/>
</dbReference>
<keyword evidence="2" id="KW-1133">Transmembrane helix</keyword>
<proteinExistence type="predicted"/>
<feature type="signal peptide" evidence="3">
    <location>
        <begin position="1"/>
        <end position="18"/>
    </location>
</feature>
<reference evidence="4" key="1">
    <citation type="submission" date="2023-06" db="EMBL/GenBank/DDBJ databases">
        <title>Genome-scale phylogeny and comparative genomics of the fungal order Sordariales.</title>
        <authorList>
            <consortium name="Lawrence Berkeley National Laboratory"/>
            <person name="Hensen N."/>
            <person name="Bonometti L."/>
            <person name="Westerberg I."/>
            <person name="Brannstrom I.O."/>
            <person name="Guillou S."/>
            <person name="Cros-Aarteil S."/>
            <person name="Calhoun S."/>
            <person name="Haridas S."/>
            <person name="Kuo A."/>
            <person name="Mondo S."/>
            <person name="Pangilinan J."/>
            <person name="Riley R."/>
            <person name="Labutti K."/>
            <person name="Andreopoulos B."/>
            <person name="Lipzen A."/>
            <person name="Chen C."/>
            <person name="Yanf M."/>
            <person name="Daum C."/>
            <person name="Ng V."/>
            <person name="Clum A."/>
            <person name="Steindorff A."/>
            <person name="Ohm R."/>
            <person name="Martin F."/>
            <person name="Silar P."/>
            <person name="Natvig D."/>
            <person name="Lalanne C."/>
            <person name="Gautier V."/>
            <person name="Ament-Velasquez S.L."/>
            <person name="Kruys A."/>
            <person name="Hutchinson M.I."/>
            <person name="Powell A.J."/>
            <person name="Barry K."/>
            <person name="Miller A.N."/>
            <person name="Grigoriev I.V."/>
            <person name="Debuchy R."/>
            <person name="Gladieux P."/>
            <person name="Thoren M.H."/>
            <person name="Johannesson H."/>
        </authorList>
    </citation>
    <scope>NUCLEOTIDE SEQUENCE</scope>
    <source>
        <strain evidence="4">8032-3</strain>
    </source>
</reference>
<keyword evidence="3" id="KW-0732">Signal</keyword>
<keyword evidence="5" id="KW-1185">Reference proteome</keyword>
<dbReference type="InterPro" id="IPR019433">
    <property type="entry name" value="GPI_ManTrfase_II_coact_Pga1"/>
</dbReference>
<dbReference type="Proteomes" id="UP001244011">
    <property type="component" value="Unassembled WGS sequence"/>
</dbReference>
<comment type="caution">
    <text evidence="4">The sequence shown here is derived from an EMBL/GenBank/DDBJ whole genome shotgun (WGS) entry which is preliminary data.</text>
</comment>
<feature type="region of interest" description="Disordered" evidence="1">
    <location>
        <begin position="125"/>
        <end position="152"/>
    </location>
</feature>
<keyword evidence="2" id="KW-0472">Membrane</keyword>
<dbReference type="GeneID" id="85312662"/>
<sequence length="242" mass="27060">MTFKCLATWLFCIQACVANVEKTIFLGPSTVNVPLQHPTLEDLRIDVLTLKDSTLRTEIEAEFPKDKLSKGKASWFLLDSLQENQRYEVRICWAATQPTAFTLNTYELPTVWDTPELIGSLAEYSSTRQPQASSDAEQTRASHRPEKGRGVGEREASVLFLQVLASADYFTTNATLMDNVPPVSVDIILDPFIFNVFPRSLVPTAIFIPVVAIASFFVARLAVSWIQSIISSDITAEEKKRQ</sequence>
<dbReference type="EMBL" id="MU838997">
    <property type="protein sequence ID" value="KAK1772655.1"/>
    <property type="molecule type" value="Genomic_DNA"/>
</dbReference>
<evidence type="ECO:0000256" key="3">
    <source>
        <dbReference type="SAM" id="SignalP"/>
    </source>
</evidence>
<dbReference type="PANTHER" id="PTHR28022:SF1">
    <property type="entry name" value="GPI MANNOSYLTRANSFERASE 2 SUBUNIT PGA1"/>
    <property type="match status" value="1"/>
</dbReference>
<feature type="compositionally biased region" description="Polar residues" evidence="1">
    <location>
        <begin position="125"/>
        <end position="136"/>
    </location>
</feature>
<gene>
    <name evidence="4" type="ORF">QBC33DRAFT_554102</name>
</gene>
<evidence type="ECO:0000313" key="4">
    <source>
        <dbReference type="EMBL" id="KAK1772655.1"/>
    </source>
</evidence>
<keyword evidence="2" id="KW-0812">Transmembrane</keyword>
<accession>A0AAJ0C9I7</accession>
<dbReference type="GO" id="GO:0005789">
    <property type="term" value="C:endoplasmic reticulum membrane"/>
    <property type="evidence" value="ECO:0007669"/>
    <property type="project" value="TreeGrafter"/>
</dbReference>
<evidence type="ECO:0000256" key="1">
    <source>
        <dbReference type="SAM" id="MobiDB-lite"/>
    </source>
</evidence>